<reference evidence="3" key="1">
    <citation type="journal article" date="2019" name="Int. J. Syst. Evol. Microbiol.">
        <title>The Global Catalogue of Microorganisms (GCM) 10K type strain sequencing project: providing services to taxonomists for standard genome sequencing and annotation.</title>
        <authorList>
            <consortium name="The Broad Institute Genomics Platform"/>
            <consortium name="The Broad Institute Genome Sequencing Center for Infectious Disease"/>
            <person name="Wu L."/>
            <person name="Ma J."/>
        </authorList>
    </citation>
    <scope>NUCLEOTIDE SEQUENCE [LARGE SCALE GENOMIC DNA]</scope>
    <source>
        <strain evidence="3">CGMCC 4.7608</strain>
    </source>
</reference>
<dbReference type="EMBL" id="JBHSEK010000006">
    <property type="protein sequence ID" value="MFC4490303.1"/>
    <property type="molecule type" value="Genomic_DNA"/>
</dbReference>
<keyword evidence="3" id="KW-1185">Reference proteome</keyword>
<evidence type="ECO:0000259" key="1">
    <source>
        <dbReference type="Pfam" id="PF03235"/>
    </source>
</evidence>
<dbReference type="RefSeq" id="WP_231462677.1">
    <property type="nucleotide sequence ID" value="NZ_JAJOHW010000082.1"/>
</dbReference>
<protein>
    <submittedName>
        <fullName evidence="2">DUF262 domain-containing protein</fullName>
    </submittedName>
</protein>
<evidence type="ECO:0000313" key="2">
    <source>
        <dbReference type="EMBL" id="MFC4490303.1"/>
    </source>
</evidence>
<dbReference type="Pfam" id="PF03235">
    <property type="entry name" value="GmrSD_N"/>
    <property type="match status" value="1"/>
</dbReference>
<sequence length="348" mass="39614">MSAENLVSQIDRERRRVDFDSFDFSVKELVSMAYESVINIAPEYQRQFRWPKENQSTLIESILLGIPVPNLFMAANRDGTWELIDGVQRLSTLISFLGDPEVLAKLGFAEPLRLEGLKILTEFNGFLFVDLPQSVRLKFQLRPLKVTTLSDKSDNKIRFDLFERLNTGGVKLTSQEVRACVFRGEFNDFIYELAKNEDFRVVVNLPESALIDGACEELVLKFFAYLYDAQSFSHSVIDFLNDFMVKASERFDYKSAREVFVLTFSALRRELPEGIKRGSRRLTPINLYEAISVGAAKAVMQGVNICGRNVAIWMNDAELTRLTSGATNSSRRLAARVDYCFERFGGNV</sequence>
<organism evidence="2 3">
    <name type="scientific">Chromobacterium aquaticum</name>
    <dbReference type="NCBI Taxonomy" id="467180"/>
    <lineage>
        <taxon>Bacteria</taxon>
        <taxon>Pseudomonadati</taxon>
        <taxon>Pseudomonadota</taxon>
        <taxon>Betaproteobacteria</taxon>
        <taxon>Neisseriales</taxon>
        <taxon>Chromobacteriaceae</taxon>
        <taxon>Chromobacterium</taxon>
    </lineage>
</organism>
<dbReference type="InterPro" id="IPR004919">
    <property type="entry name" value="GmrSD_N"/>
</dbReference>
<gene>
    <name evidence="2" type="ORF">ACFO0R_11780</name>
</gene>
<name>A0ABV8ZV26_9NEIS</name>
<evidence type="ECO:0000313" key="3">
    <source>
        <dbReference type="Proteomes" id="UP001595999"/>
    </source>
</evidence>
<dbReference type="PANTHER" id="PTHR39639:SF1">
    <property type="entry name" value="DUF262 DOMAIN-CONTAINING PROTEIN"/>
    <property type="match status" value="1"/>
</dbReference>
<dbReference type="PANTHER" id="PTHR39639">
    <property type="entry name" value="CHROMOSOME 16, WHOLE GENOME SHOTGUN SEQUENCE"/>
    <property type="match status" value="1"/>
</dbReference>
<feature type="domain" description="GmrSD restriction endonucleases N-terminal" evidence="1">
    <location>
        <begin position="28"/>
        <end position="180"/>
    </location>
</feature>
<accession>A0ABV8ZV26</accession>
<comment type="caution">
    <text evidence="2">The sequence shown here is derived from an EMBL/GenBank/DDBJ whole genome shotgun (WGS) entry which is preliminary data.</text>
</comment>
<proteinExistence type="predicted"/>
<dbReference type="Proteomes" id="UP001595999">
    <property type="component" value="Unassembled WGS sequence"/>
</dbReference>